<gene>
    <name evidence="2" type="ORF">SDC9_191268</name>
</gene>
<reference evidence="2" key="1">
    <citation type="submission" date="2019-08" db="EMBL/GenBank/DDBJ databases">
        <authorList>
            <person name="Kucharzyk K."/>
            <person name="Murdoch R.W."/>
            <person name="Higgins S."/>
            <person name="Loffler F."/>
        </authorList>
    </citation>
    <scope>NUCLEOTIDE SEQUENCE</scope>
</reference>
<name>A0A645HXH9_9ZZZZ</name>
<keyword evidence="1" id="KW-0472">Membrane</keyword>
<dbReference type="AlphaFoldDB" id="A0A645HXH9"/>
<comment type="caution">
    <text evidence="2">The sequence shown here is derived from an EMBL/GenBank/DDBJ whole genome shotgun (WGS) entry which is preliminary data.</text>
</comment>
<feature type="transmembrane region" description="Helical" evidence="1">
    <location>
        <begin position="14"/>
        <end position="40"/>
    </location>
</feature>
<dbReference type="EMBL" id="VSSQ01102281">
    <property type="protein sequence ID" value="MPN43708.1"/>
    <property type="molecule type" value="Genomic_DNA"/>
</dbReference>
<evidence type="ECO:0000313" key="2">
    <source>
        <dbReference type="EMBL" id="MPN43708.1"/>
    </source>
</evidence>
<evidence type="ECO:0000256" key="1">
    <source>
        <dbReference type="SAM" id="Phobius"/>
    </source>
</evidence>
<organism evidence="2">
    <name type="scientific">bioreactor metagenome</name>
    <dbReference type="NCBI Taxonomy" id="1076179"/>
    <lineage>
        <taxon>unclassified sequences</taxon>
        <taxon>metagenomes</taxon>
        <taxon>ecological metagenomes</taxon>
    </lineage>
</organism>
<sequence length="48" mass="5365">MAYQYESIGQYGPFILIGLVYLGVIGAITYPLELILSFLINQIVMVIL</sequence>
<keyword evidence="1" id="KW-1133">Transmembrane helix</keyword>
<accession>A0A645HXH9</accession>
<keyword evidence="1" id="KW-0812">Transmembrane</keyword>
<protein>
    <submittedName>
        <fullName evidence="2">Uncharacterized protein</fullName>
    </submittedName>
</protein>
<proteinExistence type="predicted"/>